<evidence type="ECO:0000313" key="2">
    <source>
        <dbReference type="EMBL" id="TYL52755.1"/>
    </source>
</evidence>
<evidence type="ECO:0000256" key="1">
    <source>
        <dbReference type="SAM" id="Phobius"/>
    </source>
</evidence>
<evidence type="ECO:0000313" key="3">
    <source>
        <dbReference type="Proteomes" id="UP000325243"/>
    </source>
</evidence>
<dbReference type="EMBL" id="VSSB01000001">
    <property type="protein sequence ID" value="TYL52755.1"/>
    <property type="molecule type" value="Genomic_DNA"/>
</dbReference>
<gene>
    <name evidence="2" type="ORF">FYC51_03140</name>
</gene>
<keyword evidence="1" id="KW-0812">Transmembrane</keyword>
<name>A0A5S4VFD8_9MICO</name>
<keyword evidence="1" id="KW-1133">Transmembrane helix</keyword>
<evidence type="ECO:0008006" key="4">
    <source>
        <dbReference type="Google" id="ProtNLM"/>
    </source>
</evidence>
<dbReference type="Proteomes" id="UP000325243">
    <property type="component" value="Unassembled WGS sequence"/>
</dbReference>
<keyword evidence="3" id="KW-1185">Reference proteome</keyword>
<proteinExistence type="predicted"/>
<organism evidence="2 3">
    <name type="scientific">Agromyces mariniharenae</name>
    <dbReference type="NCBI Taxonomy" id="2604423"/>
    <lineage>
        <taxon>Bacteria</taxon>
        <taxon>Bacillati</taxon>
        <taxon>Actinomycetota</taxon>
        <taxon>Actinomycetes</taxon>
        <taxon>Micrococcales</taxon>
        <taxon>Microbacteriaceae</taxon>
        <taxon>Agromyces</taxon>
    </lineage>
</organism>
<feature type="transmembrane region" description="Helical" evidence="1">
    <location>
        <begin position="65"/>
        <end position="82"/>
    </location>
</feature>
<feature type="transmembrane region" description="Helical" evidence="1">
    <location>
        <begin position="40"/>
        <end position="59"/>
    </location>
</feature>
<protein>
    <recommendedName>
        <fullName evidence="4">YcxB family protein</fullName>
    </recommendedName>
</protein>
<sequence>MSVGQDDEVVIMEHEFTADATTSDRLAAGSIRYVYTRPPVIATGVVICLAVALTAVLGISSWPGAGVGLALIAGIVWILISASRRRLARQLRSITAGGQRTAVRVGPDSLHVTTALSDGAIDYRAFESAAVSGSAVLLKTRNGSTYTVLPVELFPPTTLGFVRARIAAA</sequence>
<reference evidence="2 3" key="1">
    <citation type="submission" date="2019-08" db="EMBL/GenBank/DDBJ databases">
        <authorList>
            <person name="Hu J."/>
        </authorList>
    </citation>
    <scope>NUCLEOTIDE SEQUENCE [LARGE SCALE GENOMIC DNA]</scope>
    <source>
        <strain evidence="2 3">NEAU-184</strain>
    </source>
</reference>
<dbReference type="RefSeq" id="WP_148732217.1">
    <property type="nucleotide sequence ID" value="NZ_VSSB01000001.1"/>
</dbReference>
<comment type="caution">
    <text evidence="2">The sequence shown here is derived from an EMBL/GenBank/DDBJ whole genome shotgun (WGS) entry which is preliminary data.</text>
</comment>
<keyword evidence="1" id="KW-0472">Membrane</keyword>
<dbReference type="AlphaFoldDB" id="A0A5S4VFD8"/>
<accession>A0A5S4VFD8</accession>